<dbReference type="Pfam" id="PF00653">
    <property type="entry name" value="BIR"/>
    <property type="match status" value="1"/>
</dbReference>
<dbReference type="GeneID" id="106163493"/>
<sequence>MLEDESNPDDPCVNSRVLTGLIVGNKGLEDPMKRKKTFEKWSFQSPEREKISRNLAAAGFYSDEEEGVVKCAYSCQGTLEGEPDAWGWHNALQTHQLRFPQCSYVAECQRRPSIYSDAKTVLGIQDSGMTRCNEDYQPKSLLTAAPPETGVYAAVSSVRHILINLREHADRLDEEHRYVQKKHHFYDEISQVLPFLWPVAMAALSTTVVYAIGKNGRPIYRI</sequence>
<evidence type="ECO:0000256" key="1">
    <source>
        <dbReference type="SAM" id="Phobius"/>
    </source>
</evidence>
<reference evidence="3" key="1">
    <citation type="submission" date="2025-08" db="UniProtKB">
        <authorList>
            <consortium name="RefSeq"/>
        </authorList>
    </citation>
    <scope>IDENTIFICATION</scope>
    <source>
        <tissue evidence="3">Gonads</tissue>
    </source>
</reference>
<organism evidence="2 3">
    <name type="scientific">Lingula anatina</name>
    <name type="common">Brachiopod</name>
    <name type="synonym">Lingula unguis</name>
    <dbReference type="NCBI Taxonomy" id="7574"/>
    <lineage>
        <taxon>Eukaryota</taxon>
        <taxon>Metazoa</taxon>
        <taxon>Spiralia</taxon>
        <taxon>Lophotrochozoa</taxon>
        <taxon>Brachiopoda</taxon>
        <taxon>Linguliformea</taxon>
        <taxon>Lingulata</taxon>
        <taxon>Lingulida</taxon>
        <taxon>Linguloidea</taxon>
        <taxon>Lingulidae</taxon>
        <taxon>Lingula</taxon>
    </lineage>
</organism>
<evidence type="ECO:0000313" key="3">
    <source>
        <dbReference type="RefSeq" id="XP_013396548.1"/>
    </source>
</evidence>
<dbReference type="InterPro" id="IPR001370">
    <property type="entry name" value="BIR_rpt"/>
</dbReference>
<keyword evidence="1" id="KW-1133">Transmembrane helix</keyword>
<name>A0A1S3IEH1_LINAN</name>
<keyword evidence="2" id="KW-1185">Reference proteome</keyword>
<dbReference type="PROSITE" id="PS50143">
    <property type="entry name" value="BIR_REPEAT_2"/>
    <property type="match status" value="1"/>
</dbReference>
<gene>
    <name evidence="3" type="primary">LOC106163493</name>
</gene>
<dbReference type="AlphaFoldDB" id="A0A1S3IEH1"/>
<dbReference type="InParanoid" id="A0A1S3IEH1"/>
<keyword evidence="1" id="KW-0812">Transmembrane</keyword>
<keyword evidence="1" id="KW-0472">Membrane</keyword>
<feature type="transmembrane region" description="Helical" evidence="1">
    <location>
        <begin position="195"/>
        <end position="213"/>
    </location>
</feature>
<dbReference type="RefSeq" id="XP_013396548.1">
    <property type="nucleotide sequence ID" value="XM_013541094.1"/>
</dbReference>
<dbReference type="Gene3D" id="1.10.1170.10">
    <property type="entry name" value="Inhibitor Of Apoptosis Protein (2mihbC-IAP-1), Chain A"/>
    <property type="match status" value="1"/>
</dbReference>
<proteinExistence type="predicted"/>
<accession>A0A1S3IEH1</accession>
<dbReference type="Proteomes" id="UP000085678">
    <property type="component" value="Unplaced"/>
</dbReference>
<dbReference type="SUPFAM" id="SSF57924">
    <property type="entry name" value="Inhibitor of apoptosis (IAP) repeat"/>
    <property type="match status" value="1"/>
</dbReference>
<dbReference type="SMART" id="SM00238">
    <property type="entry name" value="BIR"/>
    <property type="match status" value="1"/>
</dbReference>
<protein>
    <submittedName>
        <fullName evidence="3">Uncharacterized protein LOC106163493</fullName>
    </submittedName>
</protein>
<evidence type="ECO:0000313" key="2">
    <source>
        <dbReference type="Proteomes" id="UP000085678"/>
    </source>
</evidence>
<dbReference type="KEGG" id="lak:106163493"/>